<dbReference type="EMBL" id="CP066744">
    <property type="protein sequence ID" value="QQK08290.1"/>
    <property type="molecule type" value="Genomic_DNA"/>
</dbReference>
<organism evidence="1 2">
    <name type="scientific">Miniphocaeibacter halophilus</name>
    <dbReference type="NCBI Taxonomy" id="2931922"/>
    <lineage>
        <taxon>Bacteria</taxon>
        <taxon>Bacillati</taxon>
        <taxon>Bacillota</taxon>
        <taxon>Tissierellia</taxon>
        <taxon>Tissierellales</taxon>
        <taxon>Peptoniphilaceae</taxon>
        <taxon>Miniphocaeibacter</taxon>
    </lineage>
</organism>
<evidence type="ECO:0000313" key="2">
    <source>
        <dbReference type="Proteomes" id="UP000595814"/>
    </source>
</evidence>
<sequence length="56" mass="6810">MRIHRFLHEMKEPYKEVFSLRVFGELPFNKIAEILVVNSMKMFFLLKFGYNIIESK</sequence>
<protein>
    <submittedName>
        <fullName evidence="1">Uncharacterized protein</fullName>
    </submittedName>
</protein>
<keyword evidence="2" id="KW-1185">Reference proteome</keyword>
<reference evidence="1 2" key="1">
    <citation type="journal article" date="2022" name="Int. J. Syst. Evol. Microbiol.">
        <title>Miniphocaeibacter halophilus sp. nov., an ammonium-tolerant acetate-producing bacterium isolated from a biogas system.</title>
        <authorList>
            <person name="Schnurer A."/>
            <person name="Singh A."/>
            <person name="Bi S."/>
            <person name="Qiao W."/>
            <person name="Westerholm M."/>
        </authorList>
    </citation>
    <scope>NUCLEOTIDE SEQUENCE [LARGE SCALE GENOMIC DNA]</scope>
    <source>
        <strain evidence="1 2">AMB_01</strain>
    </source>
</reference>
<name>A0AC61MRU6_9FIRM</name>
<proteinExistence type="predicted"/>
<accession>A0AC61MRU6</accession>
<gene>
    <name evidence="1" type="ORF">JFY71_01750</name>
</gene>
<evidence type="ECO:0000313" key="1">
    <source>
        <dbReference type="EMBL" id="QQK08290.1"/>
    </source>
</evidence>
<dbReference type="Proteomes" id="UP000595814">
    <property type="component" value="Chromosome"/>
</dbReference>